<keyword evidence="3" id="KW-1185">Reference proteome</keyword>
<dbReference type="Gene3D" id="1.20.1270.10">
    <property type="match status" value="1"/>
</dbReference>
<reference evidence="2 3" key="1">
    <citation type="journal article" date="2022" name="Syst. Appl. Microbiol.">
        <title>Rhodopirellula aestuarii sp. nov., a novel member of the genus Rhodopirellula isolated from brackish sediments collected in the Tagus River estuary, Portugal.</title>
        <authorList>
            <person name="Vitorino I.R."/>
            <person name="Klimek D."/>
            <person name="Calusinska M."/>
            <person name="Lobo-da-Cunha A."/>
            <person name="Vasconcelos V."/>
            <person name="Lage O.M."/>
        </authorList>
    </citation>
    <scope>NUCLEOTIDE SEQUENCE [LARGE SCALE GENOMIC DNA]</scope>
    <source>
        <strain evidence="2 3">ICT_H3.1</strain>
    </source>
</reference>
<sequence length="85" mass="9580">MRTQLEETLDQLRKQLADVESLDPEEREQLEEAVNEIKQSLDRSEVSSQSLAERLSEATAHFQESHPALTNSVGRIADMLAQMGI</sequence>
<evidence type="ECO:0000313" key="3">
    <source>
        <dbReference type="Proteomes" id="UP001202961"/>
    </source>
</evidence>
<dbReference type="InterPro" id="IPR029048">
    <property type="entry name" value="HSP70_C_sf"/>
</dbReference>
<dbReference type="InterPro" id="IPR025516">
    <property type="entry name" value="DUF4404"/>
</dbReference>
<protein>
    <submittedName>
        <fullName evidence="2">DUF4404 family protein</fullName>
    </submittedName>
</protein>
<evidence type="ECO:0000256" key="1">
    <source>
        <dbReference type="SAM" id="Coils"/>
    </source>
</evidence>
<evidence type="ECO:0000313" key="2">
    <source>
        <dbReference type="EMBL" id="MCM2373003.1"/>
    </source>
</evidence>
<feature type="coiled-coil region" evidence="1">
    <location>
        <begin position="2"/>
        <end position="47"/>
    </location>
</feature>
<name>A0ABT0U7T2_9BACT</name>
<dbReference type="EMBL" id="JAMQBK010000059">
    <property type="protein sequence ID" value="MCM2373003.1"/>
    <property type="molecule type" value="Genomic_DNA"/>
</dbReference>
<proteinExistence type="predicted"/>
<keyword evidence="1" id="KW-0175">Coiled coil</keyword>
<gene>
    <name evidence="2" type="ORF">NB063_20515</name>
</gene>
<dbReference type="Proteomes" id="UP001202961">
    <property type="component" value="Unassembled WGS sequence"/>
</dbReference>
<dbReference type="Pfam" id="PF14357">
    <property type="entry name" value="DUF4404"/>
    <property type="match status" value="1"/>
</dbReference>
<comment type="caution">
    <text evidence="2">The sequence shown here is derived from an EMBL/GenBank/DDBJ whole genome shotgun (WGS) entry which is preliminary data.</text>
</comment>
<accession>A0ABT0U7T2</accession>
<organism evidence="2 3">
    <name type="scientific">Aporhodopirellula aestuarii</name>
    <dbReference type="NCBI Taxonomy" id="2950107"/>
    <lineage>
        <taxon>Bacteria</taxon>
        <taxon>Pseudomonadati</taxon>
        <taxon>Planctomycetota</taxon>
        <taxon>Planctomycetia</taxon>
        <taxon>Pirellulales</taxon>
        <taxon>Pirellulaceae</taxon>
        <taxon>Aporhodopirellula</taxon>
    </lineage>
</organism>
<dbReference type="RefSeq" id="WP_250930635.1">
    <property type="nucleotide sequence ID" value="NZ_JAMQBK010000059.1"/>
</dbReference>